<protein>
    <submittedName>
        <fullName evidence="2">Uncharacterized protein</fullName>
    </submittedName>
</protein>
<accession>V5WJ01</accession>
<feature type="transmembrane region" description="Helical" evidence="1">
    <location>
        <begin position="12"/>
        <end position="29"/>
    </location>
</feature>
<dbReference type="AlphaFoldDB" id="V5WJ01"/>
<keyword evidence="1" id="KW-1133">Transmembrane helix</keyword>
<feature type="transmembrane region" description="Helical" evidence="1">
    <location>
        <begin position="41"/>
        <end position="62"/>
    </location>
</feature>
<keyword evidence="1" id="KW-0472">Membrane</keyword>
<proteinExistence type="predicted"/>
<gene>
    <name evidence="2" type="ORF">L21SP2_2464</name>
</gene>
<dbReference type="KEGG" id="slr:L21SP2_2464"/>
<dbReference type="RefSeq" id="WP_024268720.1">
    <property type="nucleotide sequence ID" value="NC_023035.1"/>
</dbReference>
<feature type="transmembrane region" description="Helical" evidence="1">
    <location>
        <begin position="82"/>
        <end position="103"/>
    </location>
</feature>
<feature type="transmembrane region" description="Helical" evidence="1">
    <location>
        <begin position="142"/>
        <end position="164"/>
    </location>
</feature>
<evidence type="ECO:0000313" key="2">
    <source>
        <dbReference type="EMBL" id="AHC15817.1"/>
    </source>
</evidence>
<sequence>MIHFFVNSLEQIILLVLSGVLSFSLLETAGKIDTLERLLHIRSSTALLGLMGNALMIFLLGWKLAPLIFQFRQVVSTPIMLLYAPGGFPGTIIGLVLALLYLLPLGRRRKNAWKDALRSGETLNTQGSEAPKTRKIRPFPALMLQAVIALVLWSGLYSIMLRLFEWWSASRLGVLAPPG</sequence>
<organism evidence="2 3">
    <name type="scientific">Salinispira pacifica</name>
    <dbReference type="NCBI Taxonomy" id="1307761"/>
    <lineage>
        <taxon>Bacteria</taxon>
        <taxon>Pseudomonadati</taxon>
        <taxon>Spirochaetota</taxon>
        <taxon>Spirochaetia</taxon>
        <taxon>Spirochaetales</taxon>
        <taxon>Spirochaetaceae</taxon>
        <taxon>Salinispira</taxon>
    </lineage>
</organism>
<reference evidence="2 3" key="1">
    <citation type="journal article" date="2015" name="Stand. Genomic Sci.">
        <title>Complete genome sequence and description of Salinispira pacifica gen. nov., sp. nov., a novel spirochaete isolated form a hypersaline microbial mat.</title>
        <authorList>
            <person name="Ben Hania W."/>
            <person name="Joseph M."/>
            <person name="Schumann P."/>
            <person name="Bunk B."/>
            <person name="Fiebig A."/>
            <person name="Sproer C."/>
            <person name="Klenk H.P."/>
            <person name="Fardeau M.L."/>
            <person name="Spring S."/>
        </authorList>
    </citation>
    <scope>NUCLEOTIDE SEQUENCE [LARGE SCALE GENOMIC DNA]</scope>
    <source>
        <strain evidence="2 3">L21-RPul-D2</strain>
    </source>
</reference>
<keyword evidence="1" id="KW-0812">Transmembrane</keyword>
<evidence type="ECO:0000256" key="1">
    <source>
        <dbReference type="SAM" id="Phobius"/>
    </source>
</evidence>
<name>V5WJ01_9SPIO</name>
<dbReference type="HOGENOM" id="CLU_1502445_0_0_12"/>
<dbReference type="EMBL" id="CP006939">
    <property type="protein sequence ID" value="AHC15817.1"/>
    <property type="molecule type" value="Genomic_DNA"/>
</dbReference>
<keyword evidence="3" id="KW-1185">Reference proteome</keyword>
<dbReference type="Proteomes" id="UP000018680">
    <property type="component" value="Chromosome"/>
</dbReference>
<evidence type="ECO:0000313" key="3">
    <source>
        <dbReference type="Proteomes" id="UP000018680"/>
    </source>
</evidence>